<feature type="domain" description="LppM" evidence="3">
    <location>
        <begin position="29"/>
        <end position="174"/>
    </location>
</feature>
<keyword evidence="2" id="KW-0732">Signal</keyword>
<evidence type="ECO:0000313" key="5">
    <source>
        <dbReference type="Proteomes" id="UP001595751"/>
    </source>
</evidence>
<keyword evidence="5" id="KW-1185">Reference proteome</keyword>
<dbReference type="EMBL" id="JBHRZN010000002">
    <property type="protein sequence ID" value="MFC3849711.1"/>
    <property type="molecule type" value="Genomic_DNA"/>
</dbReference>
<feature type="signal peptide" evidence="2">
    <location>
        <begin position="1"/>
        <end position="31"/>
    </location>
</feature>
<gene>
    <name evidence="4" type="ORF">ACFORJ_05980</name>
</gene>
<comment type="caution">
    <text evidence="4">The sequence shown here is derived from an EMBL/GenBank/DDBJ whole genome shotgun (WGS) entry which is preliminary data.</text>
</comment>
<dbReference type="Proteomes" id="UP001595751">
    <property type="component" value="Unassembled WGS sequence"/>
</dbReference>
<organism evidence="4 5">
    <name type="scientific">Corynebacterium hansenii</name>
    <dbReference type="NCBI Taxonomy" id="394964"/>
    <lineage>
        <taxon>Bacteria</taxon>
        <taxon>Bacillati</taxon>
        <taxon>Actinomycetota</taxon>
        <taxon>Actinomycetes</taxon>
        <taxon>Mycobacteriales</taxon>
        <taxon>Corynebacteriaceae</taxon>
        <taxon>Corynebacterium</taxon>
    </lineage>
</organism>
<dbReference type="RefSeq" id="WP_048744575.1">
    <property type="nucleotide sequence ID" value="NZ_CP047211.1"/>
</dbReference>
<proteinExistence type="predicted"/>
<sequence length="214" mass="22733">MTVARLRARFIALAAMLLPVLALTGCFTADAAMTISGTDRVNGTVHVAAPKAASARDSLWEVPEAFRGKVTVERGESGQDHTGTYRVRDLTFDEVREFLDAASSDAIDLELERVGGNQVSLSGKASLTRFPGSRVTLAIAFPAPVTGTNGTVDGGDTVRWTLEGGTDSTFWATSPAGSTDRDRLLLWTGLVTAAGVLAALLVVLWARRDHDMLD</sequence>
<evidence type="ECO:0000313" key="4">
    <source>
        <dbReference type="EMBL" id="MFC3849711.1"/>
    </source>
</evidence>
<feature type="chain" id="PRO_5046320252" evidence="2">
    <location>
        <begin position="32"/>
        <end position="214"/>
    </location>
</feature>
<dbReference type="InterPro" id="IPR053807">
    <property type="entry name" value="LppM"/>
</dbReference>
<protein>
    <submittedName>
        <fullName evidence="4">LppM family (Lipo)protein</fullName>
    </submittedName>
</protein>
<evidence type="ECO:0000256" key="2">
    <source>
        <dbReference type="SAM" id="SignalP"/>
    </source>
</evidence>
<evidence type="ECO:0000256" key="1">
    <source>
        <dbReference type="SAM" id="Phobius"/>
    </source>
</evidence>
<dbReference type="Pfam" id="PF21946">
    <property type="entry name" value="LppM"/>
    <property type="match status" value="1"/>
</dbReference>
<name>A0ABV7ZNM2_9CORY</name>
<accession>A0ABV7ZNM2</accession>
<keyword evidence="1" id="KW-0472">Membrane</keyword>
<dbReference type="PROSITE" id="PS51257">
    <property type="entry name" value="PROKAR_LIPOPROTEIN"/>
    <property type="match status" value="1"/>
</dbReference>
<reference evidence="5" key="1">
    <citation type="journal article" date="2019" name="Int. J. Syst. Evol. Microbiol.">
        <title>The Global Catalogue of Microorganisms (GCM) 10K type strain sequencing project: providing services to taxonomists for standard genome sequencing and annotation.</title>
        <authorList>
            <consortium name="The Broad Institute Genomics Platform"/>
            <consortium name="The Broad Institute Genome Sequencing Center for Infectious Disease"/>
            <person name="Wu L."/>
            <person name="Ma J."/>
        </authorList>
    </citation>
    <scope>NUCLEOTIDE SEQUENCE [LARGE SCALE GENOMIC DNA]</scope>
    <source>
        <strain evidence="5">CCUG 53252</strain>
    </source>
</reference>
<keyword evidence="1" id="KW-1133">Transmembrane helix</keyword>
<feature type="transmembrane region" description="Helical" evidence="1">
    <location>
        <begin position="184"/>
        <end position="206"/>
    </location>
</feature>
<keyword evidence="1" id="KW-0812">Transmembrane</keyword>
<evidence type="ECO:0000259" key="3">
    <source>
        <dbReference type="Pfam" id="PF21946"/>
    </source>
</evidence>